<name>E8RA84_DESM0</name>
<dbReference type="KEGG" id="dmu:Desmu_1088"/>
<dbReference type="OrthoDB" id="380107at2157"/>
<organism evidence="1 2">
    <name type="scientific">Desulfurococcus mucosus (strain ATCC 35584 / DSM 2162 / JCM 9187 / O7/1)</name>
    <dbReference type="NCBI Taxonomy" id="765177"/>
    <lineage>
        <taxon>Archaea</taxon>
        <taxon>Thermoproteota</taxon>
        <taxon>Thermoprotei</taxon>
        <taxon>Desulfurococcales</taxon>
        <taxon>Desulfurococcaceae</taxon>
        <taxon>Desulfurococcus</taxon>
    </lineage>
</organism>
<evidence type="ECO:0000313" key="1">
    <source>
        <dbReference type="EMBL" id="ADV65390.1"/>
    </source>
</evidence>
<dbReference type="InterPro" id="IPR036390">
    <property type="entry name" value="WH_DNA-bd_sf"/>
</dbReference>
<dbReference type="AlphaFoldDB" id="E8RA84"/>
<dbReference type="EMBL" id="CP002363">
    <property type="protein sequence ID" value="ADV65390.1"/>
    <property type="molecule type" value="Genomic_DNA"/>
</dbReference>
<dbReference type="SUPFAM" id="SSF46785">
    <property type="entry name" value="Winged helix' DNA-binding domain"/>
    <property type="match status" value="1"/>
</dbReference>
<dbReference type="GeneID" id="10153796"/>
<protein>
    <submittedName>
        <fullName evidence="1">Transcriptional regulator PadR family protein</fullName>
    </submittedName>
</protein>
<proteinExistence type="predicted"/>
<accession>E8RA84</accession>
<gene>
    <name evidence="1" type="ordered locus">Desmu_1088</name>
</gene>
<sequence precursor="true">MQLDEHEVARTRLLTAPSRMLVLMHLGARRKVDFIRAGLGAGTIYYNLILLEKAGLVRKSGNEYRLTSKGRKLAEALYGFLLKAKEILGDTTLQE</sequence>
<dbReference type="HOGENOM" id="CLU_2475847_0_0_2"/>
<keyword evidence="2" id="KW-1185">Reference proteome</keyword>
<reference evidence="1 2" key="2">
    <citation type="journal article" date="2011" name="Stand. Genomic Sci.">
        <title>Complete genome sequence of Desulfurococcus mucosus type strain (O7/1).</title>
        <authorList>
            <person name="Wirth R."/>
            <person name="Chertkov O."/>
            <person name="Held B."/>
            <person name="Lapidus A."/>
            <person name="Nolan M."/>
            <person name="Lucas S."/>
            <person name="Hammon N."/>
            <person name="Deshpande S."/>
            <person name="Cheng J.F."/>
            <person name="Tapia R."/>
            <person name="Han C."/>
            <person name="Goodwin L."/>
            <person name="Pitluck S."/>
            <person name="Liolios K."/>
            <person name="Ioanna P."/>
            <person name="Ivanova N."/>
            <person name="Mavromatis K."/>
            <person name="Mikhailova N."/>
            <person name="Pati A."/>
            <person name="Chen A."/>
            <person name="Palaniappan K."/>
            <person name="Land M."/>
            <person name="Hauser L."/>
            <person name="Chang Y.J."/>
            <person name="Jeffries C.D."/>
            <person name="Bilek Y."/>
            <person name="Hader T."/>
            <person name="Rohde M."/>
            <person name="Spring S."/>
            <person name="Sikorski J."/>
            <person name="Goker M."/>
            <person name="Woyke T."/>
            <person name="Bristow J."/>
            <person name="Eisen J.A."/>
            <person name="Markowitz V."/>
            <person name="Hugenholtz P."/>
            <person name="Kyrpides N.C."/>
            <person name="Klenk H.P."/>
        </authorList>
    </citation>
    <scope>NUCLEOTIDE SEQUENCE [LARGE SCALE GENOMIC DNA]</scope>
    <source>
        <strain evidence="2">ATCC 35584 / DSM 2162 / JCM 9187 / O7/1</strain>
    </source>
</reference>
<dbReference type="InterPro" id="IPR036388">
    <property type="entry name" value="WH-like_DNA-bd_sf"/>
</dbReference>
<evidence type="ECO:0000313" key="2">
    <source>
        <dbReference type="Proteomes" id="UP000001068"/>
    </source>
</evidence>
<dbReference type="Proteomes" id="UP000001068">
    <property type="component" value="Chromosome"/>
</dbReference>
<dbReference type="eggNOG" id="arCOG04362">
    <property type="taxonomic scope" value="Archaea"/>
</dbReference>
<reference evidence="2" key="1">
    <citation type="submission" date="2010-11" db="EMBL/GenBank/DDBJ databases">
        <title>The complete genome of Desulfurococcus mucosus DSM 2162.</title>
        <authorList>
            <consortium name="US DOE Joint Genome Institute (JGI-PGF)"/>
            <person name="Lucas S."/>
            <person name="Copeland A."/>
            <person name="Lapidus A."/>
            <person name="Bruce D."/>
            <person name="Goodwin L."/>
            <person name="Pitluck S."/>
            <person name="Kyrpides N."/>
            <person name="Mavromatis K."/>
            <person name="Pagani I."/>
            <person name="Ivanova N."/>
            <person name="Ovchinnikova G."/>
            <person name="Chertkov O."/>
            <person name="Held B."/>
            <person name="Brettin T."/>
            <person name="Detter J.C."/>
            <person name="Tapia R."/>
            <person name="Han C."/>
            <person name="Land M."/>
            <person name="Hauser L."/>
            <person name="Markowitz V."/>
            <person name="Cheng J.-F."/>
            <person name="Hugenholtz P."/>
            <person name="Woyke T."/>
            <person name="Wu D."/>
            <person name="Wirth R."/>
            <person name="Bilek Y."/>
            <person name="Hader T."/>
            <person name="Klenk H.-P."/>
            <person name="Eisen J.A."/>
        </authorList>
    </citation>
    <scope>NUCLEOTIDE SEQUENCE [LARGE SCALE GENOMIC DNA]</scope>
    <source>
        <strain evidence="2">ATCC 35584 / DSM 2162 / JCM 9187 / O7/1</strain>
    </source>
</reference>
<dbReference type="RefSeq" id="WP_013562612.1">
    <property type="nucleotide sequence ID" value="NC_014961.1"/>
</dbReference>
<dbReference type="Gene3D" id="1.10.10.10">
    <property type="entry name" value="Winged helix-like DNA-binding domain superfamily/Winged helix DNA-binding domain"/>
    <property type="match status" value="1"/>
</dbReference>